<proteinExistence type="predicted"/>
<organism evidence="1 2">
    <name type="scientific">Bacillus safensis</name>
    <dbReference type="NCBI Taxonomy" id="561879"/>
    <lineage>
        <taxon>Bacteria</taxon>
        <taxon>Bacillati</taxon>
        <taxon>Bacillota</taxon>
        <taxon>Bacilli</taxon>
        <taxon>Bacillales</taxon>
        <taxon>Bacillaceae</taxon>
        <taxon>Bacillus</taxon>
    </lineage>
</organism>
<dbReference type="AlphaFoldDB" id="A0A5S9M3U3"/>
<protein>
    <submittedName>
        <fullName evidence="1">Uncharacterized protein</fullName>
    </submittedName>
</protein>
<dbReference type="Proteomes" id="UP000464658">
    <property type="component" value="Chromosome"/>
</dbReference>
<dbReference type="EMBL" id="AP021906">
    <property type="protein sequence ID" value="BBP88257.1"/>
    <property type="molecule type" value="Genomic_DNA"/>
</dbReference>
<dbReference type="Gene3D" id="3.20.20.210">
    <property type="match status" value="1"/>
</dbReference>
<accession>A0A5S9M3U3</accession>
<reference evidence="1 2" key="1">
    <citation type="submission" date="2019-12" db="EMBL/GenBank/DDBJ databases">
        <title>Full genome sequence of a Bacillus safensis strain isolated from commercially available natto in Indonesia.</title>
        <authorList>
            <person name="Yoshida M."/>
            <person name="Uomi M."/>
            <person name="Waturangi D."/>
            <person name="Ekaputri J.J."/>
            <person name="Setiamarga D.H.E."/>
        </authorList>
    </citation>
    <scope>NUCLEOTIDE SEQUENCE [LARGE SCALE GENOMIC DNA]</scope>
    <source>
        <strain evidence="1 2">IDN1</strain>
    </source>
</reference>
<dbReference type="InterPro" id="IPR038071">
    <property type="entry name" value="UROD/MetE-like_sf"/>
</dbReference>
<evidence type="ECO:0000313" key="1">
    <source>
        <dbReference type="EMBL" id="BBP88257.1"/>
    </source>
</evidence>
<sequence>MGKTKVFNDTFLKRRKGEKNRPCTSLVYMRQAGRSQPEYRALKKNTGYLKLRISQSYVLM</sequence>
<evidence type="ECO:0000313" key="2">
    <source>
        <dbReference type="Proteomes" id="UP000464658"/>
    </source>
</evidence>
<gene>
    <name evidence="1" type="ORF">BsIDN1_18750</name>
</gene>
<name>A0A5S9M3U3_BACIA</name>